<dbReference type="EMBL" id="VLKP01000006">
    <property type="protein sequence ID" value="TWI10599.1"/>
    <property type="molecule type" value="Genomic_DNA"/>
</dbReference>
<dbReference type="CDD" id="cd01992">
    <property type="entry name" value="TilS_N"/>
    <property type="match status" value="1"/>
</dbReference>
<comment type="caution">
    <text evidence="10">The sequence shown here is derived from an EMBL/GenBank/DDBJ whole genome shotgun (WGS) entry which is preliminary data.</text>
</comment>
<protein>
    <recommendedName>
        <fullName evidence="8">tRNA(Ile)-lysidine synthase</fullName>
        <ecNumber evidence="8">6.3.4.19</ecNumber>
    </recommendedName>
    <alternativeName>
        <fullName evidence="8">tRNA(Ile)-2-lysyl-cytidine synthase</fullName>
    </alternativeName>
    <alternativeName>
        <fullName evidence="8">tRNA(Ile)-lysidine synthetase</fullName>
    </alternativeName>
</protein>
<comment type="domain">
    <text evidence="8">The N-terminal region contains the highly conserved SGGXDS motif, predicted to be a P-loop motif involved in ATP binding.</text>
</comment>
<evidence type="ECO:0000256" key="6">
    <source>
        <dbReference type="ARBA" id="ARBA00022840"/>
    </source>
</evidence>
<dbReference type="AlphaFoldDB" id="A0A562LSK6"/>
<sequence length="473" mass="50847">MGTGAVKGSYGHGPLFSNSGNNADARDVWHHPRMPAPTAPLPAPTFRDLPAAPLCVGYSGGLDSTVLLHALAALPGVRASGLRALHVHHGLHADADQWTAHCVEVCAALDVPLLVDRVQVPAASGEGPEAAARHARRAAYARHLGRGEVLVLAHHQDDQAETFLLRALRGSGPDGLAAMRRWSALGDHRIWRPLLATPRHALLAHAHTRGLHWLEDPSNADTAFDRNFLRNRVMPLLRDRWPAAGAAFAQAAGHCEDATALLHDEDERHLAEAATADPATLSRTVLRGLPPTRRARVLRLWIASLGLPPLPAEGVAQIEHEVLPARADARAMFAWEGAAVRSWRDLLHAAPLSPPPPAGWHTLWAGDAPLAIPGGGSLHLEGAAQFPQPAIVGLRDGGERITLPGRTHSHALKHVLQDLGVPPWEREHLPVLRSAEGDVLAAGDLTYSSVFDAWLRQHGARLHWRPPTGTPRD</sequence>
<dbReference type="SUPFAM" id="SSF82829">
    <property type="entry name" value="MesJ substrate recognition domain-like"/>
    <property type="match status" value="1"/>
</dbReference>
<gene>
    <name evidence="8" type="primary">tilS</name>
    <name evidence="10" type="ORF">IP93_01689</name>
</gene>
<name>A0A562LSK6_9GAMM</name>
<dbReference type="GO" id="GO:0032267">
    <property type="term" value="F:tRNA(Ile)-lysidine synthase activity"/>
    <property type="evidence" value="ECO:0007669"/>
    <property type="project" value="UniProtKB-EC"/>
</dbReference>
<evidence type="ECO:0000259" key="9">
    <source>
        <dbReference type="SMART" id="SM00977"/>
    </source>
</evidence>
<evidence type="ECO:0000256" key="2">
    <source>
        <dbReference type="ARBA" id="ARBA00022490"/>
    </source>
</evidence>
<keyword evidence="2 8" id="KW-0963">Cytoplasm</keyword>
<keyword evidence="11" id="KW-1185">Reference proteome</keyword>
<evidence type="ECO:0000256" key="7">
    <source>
        <dbReference type="ARBA" id="ARBA00048539"/>
    </source>
</evidence>
<dbReference type="Pfam" id="PF09179">
    <property type="entry name" value="TilS"/>
    <property type="match status" value="1"/>
</dbReference>
<dbReference type="Pfam" id="PF01171">
    <property type="entry name" value="ATP_bind_3"/>
    <property type="match status" value="1"/>
</dbReference>
<dbReference type="InterPro" id="IPR011063">
    <property type="entry name" value="TilS/TtcA_N"/>
</dbReference>
<keyword evidence="5 8" id="KW-0547">Nucleotide-binding</keyword>
<evidence type="ECO:0000313" key="11">
    <source>
        <dbReference type="Proteomes" id="UP000316471"/>
    </source>
</evidence>
<dbReference type="Gene3D" id="3.40.50.620">
    <property type="entry name" value="HUPs"/>
    <property type="match status" value="1"/>
</dbReference>
<dbReference type="InterPro" id="IPR012796">
    <property type="entry name" value="Lysidine-tRNA-synth_C"/>
</dbReference>
<evidence type="ECO:0000256" key="4">
    <source>
        <dbReference type="ARBA" id="ARBA00022694"/>
    </source>
</evidence>
<dbReference type="GO" id="GO:0006400">
    <property type="term" value="P:tRNA modification"/>
    <property type="evidence" value="ECO:0007669"/>
    <property type="project" value="UniProtKB-UniRule"/>
</dbReference>
<comment type="subcellular location">
    <subcellularLocation>
        <location evidence="1 8">Cytoplasm</location>
    </subcellularLocation>
</comment>
<dbReference type="NCBIfam" id="TIGR02433">
    <property type="entry name" value="lysidine_TilS_C"/>
    <property type="match status" value="1"/>
</dbReference>
<dbReference type="GO" id="GO:0005524">
    <property type="term" value="F:ATP binding"/>
    <property type="evidence" value="ECO:0007669"/>
    <property type="project" value="UniProtKB-UniRule"/>
</dbReference>
<feature type="domain" description="Lysidine-tRNA(Ile) synthetase C-terminal" evidence="9">
    <location>
        <begin position="390"/>
        <end position="464"/>
    </location>
</feature>
<dbReference type="PANTHER" id="PTHR43033">
    <property type="entry name" value="TRNA(ILE)-LYSIDINE SYNTHASE-RELATED"/>
    <property type="match status" value="1"/>
</dbReference>
<dbReference type="InterPro" id="IPR014729">
    <property type="entry name" value="Rossmann-like_a/b/a_fold"/>
</dbReference>
<evidence type="ECO:0000256" key="3">
    <source>
        <dbReference type="ARBA" id="ARBA00022598"/>
    </source>
</evidence>
<comment type="catalytic activity">
    <reaction evidence="7 8">
        <text>cytidine(34) in tRNA(Ile2) + L-lysine + ATP = lysidine(34) in tRNA(Ile2) + AMP + diphosphate + H(+)</text>
        <dbReference type="Rhea" id="RHEA:43744"/>
        <dbReference type="Rhea" id="RHEA-COMP:10625"/>
        <dbReference type="Rhea" id="RHEA-COMP:10670"/>
        <dbReference type="ChEBI" id="CHEBI:15378"/>
        <dbReference type="ChEBI" id="CHEBI:30616"/>
        <dbReference type="ChEBI" id="CHEBI:32551"/>
        <dbReference type="ChEBI" id="CHEBI:33019"/>
        <dbReference type="ChEBI" id="CHEBI:82748"/>
        <dbReference type="ChEBI" id="CHEBI:83665"/>
        <dbReference type="ChEBI" id="CHEBI:456215"/>
        <dbReference type="EC" id="6.3.4.19"/>
    </reaction>
</comment>
<dbReference type="SMART" id="SM00977">
    <property type="entry name" value="TilS_C"/>
    <property type="match status" value="1"/>
</dbReference>
<dbReference type="InterPro" id="IPR012094">
    <property type="entry name" value="tRNA_Ile_lys_synt"/>
</dbReference>
<evidence type="ECO:0000256" key="1">
    <source>
        <dbReference type="ARBA" id="ARBA00004496"/>
    </source>
</evidence>
<keyword evidence="4 8" id="KW-0819">tRNA processing</keyword>
<dbReference type="SUPFAM" id="SSF56037">
    <property type="entry name" value="PheT/TilS domain"/>
    <property type="match status" value="1"/>
</dbReference>
<evidence type="ECO:0000256" key="5">
    <source>
        <dbReference type="ARBA" id="ARBA00022741"/>
    </source>
</evidence>
<accession>A0A562LSK6</accession>
<evidence type="ECO:0000256" key="8">
    <source>
        <dbReference type="HAMAP-Rule" id="MF_01161"/>
    </source>
</evidence>
<proteinExistence type="inferred from homology"/>
<organism evidence="10 11">
    <name type="scientific">Aerolutibacter ruishenii</name>
    <dbReference type="NCBI Taxonomy" id="686800"/>
    <lineage>
        <taxon>Bacteria</taxon>
        <taxon>Pseudomonadati</taxon>
        <taxon>Pseudomonadota</taxon>
        <taxon>Gammaproteobacteria</taxon>
        <taxon>Lysobacterales</taxon>
        <taxon>Lysobacteraceae</taxon>
        <taxon>Aerolutibacter</taxon>
    </lineage>
</organism>
<dbReference type="PANTHER" id="PTHR43033:SF1">
    <property type="entry name" value="TRNA(ILE)-LYSIDINE SYNTHASE-RELATED"/>
    <property type="match status" value="1"/>
</dbReference>
<dbReference type="SUPFAM" id="SSF52402">
    <property type="entry name" value="Adenine nucleotide alpha hydrolases-like"/>
    <property type="match status" value="1"/>
</dbReference>
<dbReference type="Pfam" id="PF11734">
    <property type="entry name" value="TilS_C"/>
    <property type="match status" value="1"/>
</dbReference>
<evidence type="ECO:0000313" key="10">
    <source>
        <dbReference type="EMBL" id="TWI10599.1"/>
    </source>
</evidence>
<feature type="binding site" evidence="8">
    <location>
        <begin position="59"/>
        <end position="64"/>
    </location>
    <ligand>
        <name>ATP</name>
        <dbReference type="ChEBI" id="CHEBI:30616"/>
    </ligand>
</feature>
<keyword evidence="6 8" id="KW-0067">ATP-binding</keyword>
<dbReference type="EC" id="6.3.4.19" evidence="8"/>
<reference evidence="10 11" key="1">
    <citation type="journal article" date="2015" name="Stand. Genomic Sci.">
        <title>Genomic Encyclopedia of Bacterial and Archaeal Type Strains, Phase III: the genomes of soil and plant-associated and newly described type strains.</title>
        <authorList>
            <person name="Whitman W.B."/>
            <person name="Woyke T."/>
            <person name="Klenk H.P."/>
            <person name="Zhou Y."/>
            <person name="Lilburn T.G."/>
            <person name="Beck B.J."/>
            <person name="De Vos P."/>
            <person name="Vandamme P."/>
            <person name="Eisen J.A."/>
            <person name="Garrity G."/>
            <person name="Hugenholtz P."/>
            <person name="Kyrpides N.C."/>
        </authorList>
    </citation>
    <scope>NUCLEOTIDE SEQUENCE [LARGE SCALE GENOMIC DNA]</scope>
    <source>
        <strain evidence="10 11">CGMCC 1.10136</strain>
    </source>
</reference>
<dbReference type="InterPro" id="IPR012795">
    <property type="entry name" value="tRNA_Ile_lys_synt_N"/>
</dbReference>
<dbReference type="GO" id="GO:0005737">
    <property type="term" value="C:cytoplasm"/>
    <property type="evidence" value="ECO:0007669"/>
    <property type="project" value="UniProtKB-SubCell"/>
</dbReference>
<keyword evidence="3 8" id="KW-0436">Ligase</keyword>
<dbReference type="InterPro" id="IPR015262">
    <property type="entry name" value="tRNA_Ile_lys_synt_subst-bd"/>
</dbReference>
<comment type="similarity">
    <text evidence="8">Belongs to the tRNA(Ile)-lysidine synthase family.</text>
</comment>
<dbReference type="HAMAP" id="MF_01161">
    <property type="entry name" value="tRNA_Ile_lys_synt"/>
    <property type="match status" value="1"/>
</dbReference>
<comment type="function">
    <text evidence="8">Ligates lysine onto the cytidine present at position 34 of the AUA codon-specific tRNA(Ile) that contains the anticodon CAU, in an ATP-dependent manner. Cytidine is converted to lysidine, thus changing the amino acid specificity of the tRNA from methionine to isoleucine.</text>
</comment>
<dbReference type="NCBIfam" id="TIGR02432">
    <property type="entry name" value="lysidine_TilS_N"/>
    <property type="match status" value="1"/>
</dbReference>
<dbReference type="Gene3D" id="1.20.59.20">
    <property type="match status" value="1"/>
</dbReference>
<dbReference type="Proteomes" id="UP000316471">
    <property type="component" value="Unassembled WGS sequence"/>
</dbReference>